<accession>A0A845DMP0</accession>
<comment type="similarity">
    <text evidence="2">Belongs to the EamA transporter family.</text>
</comment>
<dbReference type="AlphaFoldDB" id="A0A845DMP0"/>
<feature type="transmembrane region" description="Helical" evidence="3">
    <location>
        <begin position="244"/>
        <end position="261"/>
    </location>
</feature>
<dbReference type="InterPro" id="IPR000620">
    <property type="entry name" value="EamA_dom"/>
</dbReference>
<feature type="transmembrane region" description="Helical" evidence="3">
    <location>
        <begin position="182"/>
        <end position="200"/>
    </location>
</feature>
<dbReference type="PANTHER" id="PTHR22911">
    <property type="entry name" value="ACYL-MALONYL CONDENSING ENZYME-RELATED"/>
    <property type="match status" value="1"/>
</dbReference>
<feature type="transmembrane region" description="Helical" evidence="3">
    <location>
        <begin position="93"/>
        <end position="114"/>
    </location>
</feature>
<dbReference type="RefSeq" id="WP_160835207.1">
    <property type="nucleotide sequence ID" value="NZ_WMET01000001.1"/>
</dbReference>
<dbReference type="PANTHER" id="PTHR22911:SF79">
    <property type="entry name" value="MOBA-LIKE NTP TRANSFERASE DOMAIN-CONTAINING PROTEIN"/>
    <property type="match status" value="1"/>
</dbReference>
<keyword evidence="3" id="KW-1133">Transmembrane helix</keyword>
<reference evidence="5 6" key="1">
    <citation type="submission" date="2019-11" db="EMBL/GenBank/DDBJ databases">
        <title>Genome sequences of 17 halophilic strains isolated from different environments.</title>
        <authorList>
            <person name="Furrow R.E."/>
        </authorList>
    </citation>
    <scope>NUCLEOTIDE SEQUENCE [LARGE SCALE GENOMIC DNA]</scope>
    <source>
        <strain evidence="5 6">22511_23_Filter</strain>
    </source>
</reference>
<feature type="transmembrane region" description="Helical" evidence="3">
    <location>
        <begin position="267"/>
        <end position="285"/>
    </location>
</feature>
<feature type="transmembrane region" description="Helical" evidence="3">
    <location>
        <begin position="121"/>
        <end position="142"/>
    </location>
</feature>
<feature type="domain" description="EamA" evidence="4">
    <location>
        <begin position="151"/>
        <end position="284"/>
    </location>
</feature>
<dbReference type="EMBL" id="WMET01000001">
    <property type="protein sequence ID" value="MYL18760.1"/>
    <property type="molecule type" value="Genomic_DNA"/>
</dbReference>
<evidence type="ECO:0000256" key="2">
    <source>
        <dbReference type="ARBA" id="ARBA00007362"/>
    </source>
</evidence>
<gene>
    <name evidence="5" type="ORF">GLW04_02595</name>
</gene>
<keyword evidence="3" id="KW-0812">Transmembrane</keyword>
<comment type="caution">
    <text evidence="5">The sequence shown here is derived from an EMBL/GenBank/DDBJ whole genome shotgun (WGS) entry which is preliminary data.</text>
</comment>
<feature type="transmembrane region" description="Helical" evidence="3">
    <location>
        <begin position="33"/>
        <end position="54"/>
    </location>
</feature>
<dbReference type="Proteomes" id="UP000460949">
    <property type="component" value="Unassembled WGS sequence"/>
</dbReference>
<feature type="transmembrane region" description="Helical" evidence="3">
    <location>
        <begin position="212"/>
        <end position="232"/>
    </location>
</feature>
<name>A0A845DMP0_9BACI</name>
<evidence type="ECO:0000256" key="3">
    <source>
        <dbReference type="SAM" id="Phobius"/>
    </source>
</evidence>
<evidence type="ECO:0000313" key="6">
    <source>
        <dbReference type="Proteomes" id="UP000460949"/>
    </source>
</evidence>
<feature type="domain" description="EamA" evidence="4">
    <location>
        <begin position="4"/>
        <end position="138"/>
    </location>
</feature>
<evidence type="ECO:0000259" key="4">
    <source>
        <dbReference type="Pfam" id="PF00892"/>
    </source>
</evidence>
<evidence type="ECO:0000256" key="1">
    <source>
        <dbReference type="ARBA" id="ARBA00004127"/>
    </source>
</evidence>
<keyword evidence="3" id="KW-0472">Membrane</keyword>
<dbReference type="InterPro" id="IPR037185">
    <property type="entry name" value="EmrE-like"/>
</dbReference>
<protein>
    <submittedName>
        <fullName evidence="5">EamA family transporter</fullName>
    </submittedName>
</protein>
<dbReference type="Gene3D" id="1.10.3730.20">
    <property type="match status" value="1"/>
</dbReference>
<sequence>MKYIGVTFILTAAVLWGMTGGIADILIDKGWSPGVISFYRGAVGLVCVFIWFIIKPRQHMPRTYSLVLWAALAGVGVAGNFTLYFLSIESSSIAVAATLMYTAPVFVLLASFFLGIERSSWLKWGCIVSVLIGIVLLTGAYSSSGATVNLTGALTGLGSGLSYALFIFAFKKAAAEGSAPTTLTISFIVFSILLFFYMDIQEAASVLTSEDLPLFIVLGLIGAGISFVLYVFGIKRTAPTTASIVAMVEPVTASIFGVLILSDSLSLIQGAGMVIILVTITLLSFKQAQD</sequence>
<feature type="transmembrane region" description="Helical" evidence="3">
    <location>
        <begin position="148"/>
        <end position="170"/>
    </location>
</feature>
<dbReference type="Pfam" id="PF00892">
    <property type="entry name" value="EamA"/>
    <property type="match status" value="2"/>
</dbReference>
<evidence type="ECO:0000313" key="5">
    <source>
        <dbReference type="EMBL" id="MYL18760.1"/>
    </source>
</evidence>
<feature type="transmembrane region" description="Helical" evidence="3">
    <location>
        <begin position="66"/>
        <end position="87"/>
    </location>
</feature>
<proteinExistence type="inferred from homology"/>
<organism evidence="5 6">
    <name type="scientific">Halobacillus litoralis</name>
    <dbReference type="NCBI Taxonomy" id="45668"/>
    <lineage>
        <taxon>Bacteria</taxon>
        <taxon>Bacillati</taxon>
        <taxon>Bacillota</taxon>
        <taxon>Bacilli</taxon>
        <taxon>Bacillales</taxon>
        <taxon>Bacillaceae</taxon>
        <taxon>Halobacillus</taxon>
    </lineage>
</organism>
<dbReference type="GO" id="GO:0016020">
    <property type="term" value="C:membrane"/>
    <property type="evidence" value="ECO:0007669"/>
    <property type="project" value="InterPro"/>
</dbReference>
<dbReference type="SUPFAM" id="SSF103481">
    <property type="entry name" value="Multidrug resistance efflux transporter EmrE"/>
    <property type="match status" value="2"/>
</dbReference>
<comment type="subcellular location">
    <subcellularLocation>
        <location evidence="1">Endomembrane system</location>
        <topology evidence="1">Multi-pass membrane protein</topology>
    </subcellularLocation>
</comment>